<evidence type="ECO:0000256" key="6">
    <source>
        <dbReference type="PIRSR" id="PIRSR003085-1"/>
    </source>
</evidence>
<dbReference type="GO" id="GO:0008168">
    <property type="term" value="F:methyltransferase activity"/>
    <property type="evidence" value="ECO:0007669"/>
    <property type="project" value="UniProtKB-KW"/>
</dbReference>
<dbReference type="GO" id="GO:0008610">
    <property type="term" value="P:lipid biosynthetic process"/>
    <property type="evidence" value="ECO:0007669"/>
    <property type="project" value="InterPro"/>
</dbReference>
<evidence type="ECO:0000256" key="4">
    <source>
        <dbReference type="ARBA" id="ARBA00022691"/>
    </source>
</evidence>
<dbReference type="AlphaFoldDB" id="A0A918VQP0"/>
<evidence type="ECO:0000256" key="5">
    <source>
        <dbReference type="ARBA" id="ARBA00023098"/>
    </source>
</evidence>
<keyword evidence="3" id="KW-0808">Transferase</keyword>
<proteinExistence type="inferred from homology"/>
<dbReference type="RefSeq" id="WP_189402012.1">
    <property type="nucleotide sequence ID" value="NZ_BMXA01000005.1"/>
</dbReference>
<dbReference type="SUPFAM" id="SSF53335">
    <property type="entry name" value="S-adenosyl-L-methionine-dependent methyltransferases"/>
    <property type="match status" value="1"/>
</dbReference>
<dbReference type="PANTHER" id="PTHR43667">
    <property type="entry name" value="CYCLOPROPANE-FATTY-ACYL-PHOSPHOLIPID SYNTHASE"/>
    <property type="match status" value="1"/>
</dbReference>
<keyword evidence="4" id="KW-0949">S-adenosyl-L-methionine</keyword>
<evidence type="ECO:0000256" key="2">
    <source>
        <dbReference type="ARBA" id="ARBA00022603"/>
    </source>
</evidence>
<organism evidence="7 8">
    <name type="scientific">Arenicella chitinivorans</name>
    <dbReference type="NCBI Taxonomy" id="1329800"/>
    <lineage>
        <taxon>Bacteria</taxon>
        <taxon>Pseudomonadati</taxon>
        <taxon>Pseudomonadota</taxon>
        <taxon>Gammaproteobacteria</taxon>
        <taxon>Arenicellales</taxon>
        <taxon>Arenicellaceae</taxon>
        <taxon>Arenicella</taxon>
    </lineage>
</organism>
<comment type="similarity">
    <text evidence="1">Belongs to the CFA/CMAS family.</text>
</comment>
<gene>
    <name evidence="7" type="primary">cfaA</name>
    <name evidence="7" type="ORF">GCM10008090_26140</name>
</gene>
<reference evidence="7" key="1">
    <citation type="journal article" date="2014" name="Int. J. Syst. Evol. Microbiol.">
        <title>Complete genome sequence of Corynebacterium casei LMG S-19264T (=DSM 44701T), isolated from a smear-ripened cheese.</title>
        <authorList>
            <consortium name="US DOE Joint Genome Institute (JGI-PGF)"/>
            <person name="Walter F."/>
            <person name="Albersmeier A."/>
            <person name="Kalinowski J."/>
            <person name="Ruckert C."/>
        </authorList>
    </citation>
    <scope>NUCLEOTIDE SEQUENCE</scope>
    <source>
        <strain evidence="7">KCTC 12711</strain>
    </source>
</reference>
<evidence type="ECO:0000256" key="1">
    <source>
        <dbReference type="ARBA" id="ARBA00010815"/>
    </source>
</evidence>
<comment type="caution">
    <text evidence="7">The sequence shown here is derived from an EMBL/GenBank/DDBJ whole genome shotgun (WGS) entry which is preliminary data.</text>
</comment>
<dbReference type="InterPro" id="IPR003333">
    <property type="entry name" value="CMAS"/>
</dbReference>
<name>A0A918VQP0_9GAMM</name>
<dbReference type="Gene3D" id="3.40.50.150">
    <property type="entry name" value="Vaccinia Virus protein VP39"/>
    <property type="match status" value="1"/>
</dbReference>
<protein>
    <submittedName>
        <fullName evidence="7">Cyclopropane-fatty-acyl-phospholipid synthase</fullName>
    </submittedName>
</protein>
<dbReference type="PANTHER" id="PTHR43667:SF2">
    <property type="entry name" value="FATTY ACID C-METHYL TRANSFERASE"/>
    <property type="match status" value="1"/>
</dbReference>
<keyword evidence="5" id="KW-0443">Lipid metabolism</keyword>
<evidence type="ECO:0000256" key="3">
    <source>
        <dbReference type="ARBA" id="ARBA00022679"/>
    </source>
</evidence>
<accession>A0A918VQP0</accession>
<keyword evidence="2" id="KW-0489">Methyltransferase</keyword>
<evidence type="ECO:0000313" key="8">
    <source>
        <dbReference type="Proteomes" id="UP000614811"/>
    </source>
</evidence>
<dbReference type="Pfam" id="PF02353">
    <property type="entry name" value="CMAS"/>
    <property type="match status" value="1"/>
</dbReference>
<sequence>MTTDHYSNSPDINAVSEPELIPSIFAQSRQRIFDDANHRAIDRFFRSKYIELFQRLESGCITVIDPLGTIVLGDPDAKLQCTMTIFDLRSYTKVALGGSNGSAQAYIEGLWRVDNLSHLIRIFVINRVVLEEMESGLAKIAQYVLRVWHHLFRRNTVAGSRKNIADHYDLGNEFFRLFLDERMMYSSALYQPGDDLNSASERKLQRICDVLALSSEDHVVEIGSGWGGFACYAARTTGCQVTTVTISQEQYDEAVARVMRENLSDQVTVKLQDYRDVEGTFDKLVSIEMIEAIGHQYLDTYFRKLNHLLKPNGKALVQAIVIDDNQYQKALKEVDYIKRYIFPGGFMPCYSVISQFAGNNRLMLEDLHDMGLSYAQTLRDWRKRFYHRIDDITQQGYDAAFQRMWEFYLCYCEGAFDERAISVGQILLRKQAHAD</sequence>
<dbReference type="Proteomes" id="UP000614811">
    <property type="component" value="Unassembled WGS sequence"/>
</dbReference>
<reference evidence="7" key="2">
    <citation type="submission" date="2020-09" db="EMBL/GenBank/DDBJ databases">
        <authorList>
            <person name="Sun Q."/>
            <person name="Kim S."/>
        </authorList>
    </citation>
    <scope>NUCLEOTIDE SEQUENCE</scope>
    <source>
        <strain evidence="7">KCTC 12711</strain>
    </source>
</reference>
<feature type="active site" evidence="6">
    <location>
        <position position="412"/>
    </location>
</feature>
<dbReference type="CDD" id="cd02440">
    <property type="entry name" value="AdoMet_MTases"/>
    <property type="match status" value="1"/>
</dbReference>
<dbReference type="GO" id="GO:0032259">
    <property type="term" value="P:methylation"/>
    <property type="evidence" value="ECO:0007669"/>
    <property type="project" value="UniProtKB-KW"/>
</dbReference>
<dbReference type="EMBL" id="BMXA01000005">
    <property type="protein sequence ID" value="GHA15357.1"/>
    <property type="molecule type" value="Genomic_DNA"/>
</dbReference>
<dbReference type="InterPro" id="IPR050723">
    <property type="entry name" value="CFA/CMAS"/>
</dbReference>
<keyword evidence="8" id="KW-1185">Reference proteome</keyword>
<evidence type="ECO:0000313" key="7">
    <source>
        <dbReference type="EMBL" id="GHA15357.1"/>
    </source>
</evidence>
<dbReference type="PIRSF" id="PIRSF003085">
    <property type="entry name" value="CMAS"/>
    <property type="match status" value="1"/>
</dbReference>
<dbReference type="InterPro" id="IPR029063">
    <property type="entry name" value="SAM-dependent_MTases_sf"/>
</dbReference>